<organism evidence="4 5">
    <name type="scientific">Parasedimentitalea psychrophila</name>
    <dbReference type="NCBI Taxonomy" id="2997337"/>
    <lineage>
        <taxon>Bacteria</taxon>
        <taxon>Pseudomonadati</taxon>
        <taxon>Pseudomonadota</taxon>
        <taxon>Alphaproteobacteria</taxon>
        <taxon>Rhodobacterales</taxon>
        <taxon>Paracoccaceae</taxon>
        <taxon>Parasedimentitalea</taxon>
    </lineage>
</organism>
<keyword evidence="3" id="KW-1284">Encapsulin nanocompartment</keyword>
<dbReference type="InterPro" id="IPR007544">
    <property type="entry name" value="ENCAP"/>
</dbReference>
<dbReference type="PANTHER" id="PTHR37165">
    <property type="entry name" value="PEPTIDASE U56 FAMILY"/>
    <property type="match status" value="1"/>
</dbReference>
<dbReference type="InterPro" id="IPR051429">
    <property type="entry name" value="Encapsulin_nc"/>
</dbReference>
<evidence type="ECO:0000313" key="4">
    <source>
        <dbReference type="EMBL" id="WIY23629.1"/>
    </source>
</evidence>
<reference evidence="4 5" key="1">
    <citation type="submission" date="2023-06" db="EMBL/GenBank/DDBJ databases">
        <title>Parasedimentitalea psychrophila sp. nov., a psychrophilic bacterium isolated from deep-sea sediment.</title>
        <authorList>
            <person name="Li A."/>
        </authorList>
    </citation>
    <scope>NUCLEOTIDE SEQUENCE [LARGE SCALE GENOMIC DNA]</scope>
    <source>
        <strain evidence="4 5">QS115</strain>
    </source>
</reference>
<dbReference type="Gene3D" id="3.30.2400.30">
    <property type="match status" value="1"/>
</dbReference>
<comment type="subcellular location">
    <subcellularLocation>
        <location evidence="1">Encapsulin nanocompartment</location>
    </subcellularLocation>
</comment>
<dbReference type="RefSeq" id="WP_270919989.1">
    <property type="nucleotide sequence ID" value="NZ_CP127247.1"/>
</dbReference>
<evidence type="ECO:0000256" key="1">
    <source>
        <dbReference type="ARBA" id="ARBA00033738"/>
    </source>
</evidence>
<dbReference type="GO" id="GO:0140737">
    <property type="term" value="C:encapsulin nanocompartment"/>
    <property type="evidence" value="ECO:0007669"/>
    <property type="project" value="UniProtKB-SubCell"/>
</dbReference>
<dbReference type="KEGG" id="ppso:QPJ95_13300"/>
<gene>
    <name evidence="4" type="ORF">QPJ95_13300</name>
</gene>
<protein>
    <submittedName>
        <fullName evidence="4">Family 1 encapsulin nanocompartment shell protein</fullName>
    </submittedName>
</protein>
<evidence type="ECO:0000256" key="2">
    <source>
        <dbReference type="ARBA" id="ARBA00033743"/>
    </source>
</evidence>
<dbReference type="Proteomes" id="UP001238334">
    <property type="component" value="Chromosome"/>
</dbReference>
<dbReference type="EMBL" id="CP127247">
    <property type="protein sequence ID" value="WIY23629.1"/>
    <property type="molecule type" value="Genomic_DNA"/>
</dbReference>
<evidence type="ECO:0000313" key="5">
    <source>
        <dbReference type="Proteomes" id="UP001238334"/>
    </source>
</evidence>
<evidence type="ECO:0000256" key="3">
    <source>
        <dbReference type="ARBA" id="ARBA00033787"/>
    </source>
</evidence>
<name>A0A9Y2KYQ9_9RHOB</name>
<comment type="similarity">
    <text evidence="2">Belongs to the encapsulin family. Family 1 subfamily.</text>
</comment>
<proteinExistence type="inferred from homology"/>
<dbReference type="PANTHER" id="PTHR37165:SF1">
    <property type="entry name" value="TYPE 1 ENCAPSULIN SHELL PROTEIN"/>
    <property type="match status" value="1"/>
</dbReference>
<sequence>MSETLNWNDDQWNKVRQTVHDQALRARVAASFLPLFGPLPNDAQMVPSNTLKYHSPGSGSVGRMRIDDYTSIRLTSLSVNVYLKNAQVADPELTSALIMFRRAANIIARVEDAIIFNGQEDTNDGPKSDAGISIADKVWRVSGGQKTLGLIKEGEDANKQKIEPDNEDSDTGQQVFHAVVNAIQKIEKQGYHGPFACVMSDSLFTAITKPMPASMILPRDSILPFLDAPLLRSSALPDGKAIVVSLHGAPVEIVVPNDISVRHLQTTPEAEHVFRVQQRFVLRIKEPGAIATIFK</sequence>
<keyword evidence="5" id="KW-1185">Reference proteome</keyword>
<dbReference type="AlphaFoldDB" id="A0A9Y2KYQ9"/>
<dbReference type="Pfam" id="PF04454">
    <property type="entry name" value="Linocin_M18"/>
    <property type="match status" value="2"/>
</dbReference>
<dbReference type="Gene3D" id="3.30.2320.10">
    <property type="entry name" value="hypothetical protein PF0899 domain"/>
    <property type="match status" value="1"/>
</dbReference>
<accession>A0A9Y2KYQ9</accession>